<evidence type="ECO:0008006" key="3">
    <source>
        <dbReference type="Google" id="ProtNLM"/>
    </source>
</evidence>
<dbReference type="AlphaFoldDB" id="A0AAV6ZDQ3"/>
<reference evidence="1" key="1">
    <citation type="thesis" date="2020" institute="ProQuest LLC" country="789 East Eisenhower Parkway, Ann Arbor, MI, USA">
        <title>Comparative Genomics and Chromosome Evolution.</title>
        <authorList>
            <person name="Mudd A.B."/>
        </authorList>
    </citation>
    <scope>NUCLEOTIDE SEQUENCE</scope>
    <source>
        <strain evidence="1">237g6f4</strain>
        <tissue evidence="1">Blood</tissue>
    </source>
</reference>
<organism evidence="1 2">
    <name type="scientific">Engystomops pustulosus</name>
    <name type="common">Tungara frog</name>
    <name type="synonym">Physalaemus pustulosus</name>
    <dbReference type="NCBI Taxonomy" id="76066"/>
    <lineage>
        <taxon>Eukaryota</taxon>
        <taxon>Metazoa</taxon>
        <taxon>Chordata</taxon>
        <taxon>Craniata</taxon>
        <taxon>Vertebrata</taxon>
        <taxon>Euteleostomi</taxon>
        <taxon>Amphibia</taxon>
        <taxon>Batrachia</taxon>
        <taxon>Anura</taxon>
        <taxon>Neobatrachia</taxon>
        <taxon>Hyloidea</taxon>
        <taxon>Leptodactylidae</taxon>
        <taxon>Leiuperinae</taxon>
        <taxon>Engystomops</taxon>
    </lineage>
</organism>
<sequence>MEGHRVGIFSRSPDSDYSWLVKMLRSKDCSLGVSSVHCCHISNDNMRKFIDDARDCTFGILYQTQRWERDNVTSIKYHLELETLGSILGKQKVTVLIDDVKDSSEHEKSRLLCTHHRAAQWFSNLLLVSDLDKKKKSQEEIKRQLQRQLRGSDCYITDDIKSVDLVKYEPRNQNTSSRRRSYGDESGYYTSQWSEMEGHKVGIFSRSSEREYSWLVDSLRSEDFPHLVTRVTSFLITKKQTYQNFLDNISECTFGIIYHTKNKGRVNVTNVTGSLYDQELETLNHLLGRQNVLVVIDDLEDSSDHWKMEILQDQPSIQEWATDLLLMSNTDRRDRGRMREKTNELKALLQCPGSLEDSI</sequence>
<evidence type="ECO:0000313" key="1">
    <source>
        <dbReference type="EMBL" id="KAG8544641.1"/>
    </source>
</evidence>
<dbReference type="EMBL" id="WNYA01002112">
    <property type="protein sequence ID" value="KAG8544641.1"/>
    <property type="molecule type" value="Genomic_DNA"/>
</dbReference>
<gene>
    <name evidence="1" type="ORF">GDO81_022147</name>
</gene>
<accession>A0AAV6ZDQ3</accession>
<name>A0AAV6ZDQ3_ENGPU</name>
<evidence type="ECO:0000313" key="2">
    <source>
        <dbReference type="Proteomes" id="UP000824782"/>
    </source>
</evidence>
<dbReference type="Proteomes" id="UP000824782">
    <property type="component" value="Unassembled WGS sequence"/>
</dbReference>
<comment type="caution">
    <text evidence="1">The sequence shown here is derived from an EMBL/GenBank/DDBJ whole genome shotgun (WGS) entry which is preliminary data.</text>
</comment>
<protein>
    <recommendedName>
        <fullName evidence="3">TIR domain-containing protein</fullName>
    </recommendedName>
</protein>
<keyword evidence="2" id="KW-1185">Reference proteome</keyword>
<proteinExistence type="predicted"/>